<name>A0ABS2P1K2_9BACI</name>
<protein>
    <submittedName>
        <fullName evidence="2">RsbT co-antagonist protein RsbR</fullName>
    </submittedName>
</protein>
<organism evidence="2 3">
    <name type="scientific">Sutcliffiella tianshenii</name>
    <dbReference type="NCBI Taxonomy" id="1463404"/>
    <lineage>
        <taxon>Bacteria</taxon>
        <taxon>Bacillati</taxon>
        <taxon>Bacillota</taxon>
        <taxon>Bacilli</taxon>
        <taxon>Bacillales</taxon>
        <taxon>Bacillaceae</taxon>
        <taxon>Sutcliffiella</taxon>
    </lineage>
</organism>
<feature type="domain" description="STAS" evidence="1">
    <location>
        <begin position="164"/>
        <end position="275"/>
    </location>
</feature>
<sequence>MPTAVHHKIGKRMLESEIELSERIFNEIRLAYPEISEYRDPHHQAAIKEIFQTLIRFIGKYVQDPVNTVLDDAKDWGESVGIMSVQAGGSLEDALSNMTLYKRALWNFIQEEGAKEGIHLNHLTEIFIHIDEIFNIIVYGFSHAFSVATEQKIQDTRTSFIRLSIPIVPLFEGLAVLPLVGEIDELRASILIEETLQKSKNLSINKLIVDFSGVYNLDETVVHTLDLLIRSLKLIGIIPIITGLRPELSLQFISTGVSLTDIQITGSIDQILQDFQQLNK</sequence>
<dbReference type="Pfam" id="PF01740">
    <property type="entry name" value="STAS"/>
    <property type="match status" value="1"/>
</dbReference>
<dbReference type="InterPro" id="IPR036513">
    <property type="entry name" value="STAS_dom_sf"/>
</dbReference>
<dbReference type="CDD" id="cd07041">
    <property type="entry name" value="STAS_RsbR_RsbS_like"/>
    <property type="match status" value="1"/>
</dbReference>
<dbReference type="RefSeq" id="WP_204416976.1">
    <property type="nucleotide sequence ID" value="NZ_JAFBED010000005.1"/>
</dbReference>
<accession>A0ABS2P1K2</accession>
<dbReference type="PROSITE" id="PS50801">
    <property type="entry name" value="STAS"/>
    <property type="match status" value="1"/>
</dbReference>
<dbReference type="PANTHER" id="PTHR33745:SF1">
    <property type="entry name" value="RSBT ANTAGONIST PROTEIN RSBS"/>
    <property type="match status" value="1"/>
</dbReference>
<dbReference type="InterPro" id="IPR002645">
    <property type="entry name" value="STAS_dom"/>
</dbReference>
<comment type="caution">
    <text evidence="2">The sequence shown here is derived from an EMBL/GenBank/DDBJ whole genome shotgun (WGS) entry which is preliminary data.</text>
</comment>
<dbReference type="SUPFAM" id="SSF52091">
    <property type="entry name" value="SpoIIaa-like"/>
    <property type="match status" value="1"/>
</dbReference>
<keyword evidence="3" id="KW-1185">Reference proteome</keyword>
<proteinExistence type="predicted"/>
<evidence type="ECO:0000259" key="1">
    <source>
        <dbReference type="PROSITE" id="PS50801"/>
    </source>
</evidence>
<dbReference type="PANTHER" id="PTHR33745">
    <property type="entry name" value="RSBT ANTAGONIST PROTEIN RSBS-RELATED"/>
    <property type="match status" value="1"/>
</dbReference>
<dbReference type="Gene3D" id="3.30.750.24">
    <property type="entry name" value="STAS domain"/>
    <property type="match status" value="1"/>
</dbReference>
<dbReference type="Proteomes" id="UP000737402">
    <property type="component" value="Unassembled WGS sequence"/>
</dbReference>
<evidence type="ECO:0000313" key="3">
    <source>
        <dbReference type="Proteomes" id="UP000737402"/>
    </source>
</evidence>
<gene>
    <name evidence="2" type="ORF">JOC95_002691</name>
</gene>
<dbReference type="InterPro" id="IPR051932">
    <property type="entry name" value="Bact_StressResp_Reg"/>
</dbReference>
<reference evidence="2 3" key="1">
    <citation type="submission" date="2021-01" db="EMBL/GenBank/DDBJ databases">
        <title>Genomic Encyclopedia of Type Strains, Phase IV (KMG-IV): sequencing the most valuable type-strain genomes for metagenomic binning, comparative biology and taxonomic classification.</title>
        <authorList>
            <person name="Goeker M."/>
        </authorList>
    </citation>
    <scope>NUCLEOTIDE SEQUENCE [LARGE SCALE GENOMIC DNA]</scope>
    <source>
        <strain evidence="2 3">DSM 25879</strain>
    </source>
</reference>
<dbReference type="EMBL" id="JAFBED010000005">
    <property type="protein sequence ID" value="MBM7620836.1"/>
    <property type="molecule type" value="Genomic_DNA"/>
</dbReference>
<evidence type="ECO:0000313" key="2">
    <source>
        <dbReference type="EMBL" id="MBM7620836.1"/>
    </source>
</evidence>